<dbReference type="EMBL" id="JYDO01000021">
    <property type="protein sequence ID" value="KRZ77207.1"/>
    <property type="molecule type" value="Genomic_DNA"/>
</dbReference>
<gene>
    <name evidence="2" type="ORF">T10_1467</name>
    <name evidence="1" type="ORF">T10_8737</name>
</gene>
<comment type="caution">
    <text evidence="1">The sequence shown here is derived from an EMBL/GenBank/DDBJ whole genome shotgun (WGS) entry which is preliminary data.</text>
</comment>
<dbReference type="Proteomes" id="UP000054843">
    <property type="component" value="Unassembled WGS sequence"/>
</dbReference>
<name>A0A0V1MZV0_9BILA</name>
<evidence type="ECO:0000313" key="3">
    <source>
        <dbReference type="Proteomes" id="UP000054843"/>
    </source>
</evidence>
<protein>
    <submittedName>
        <fullName evidence="1">Uncharacterized protein</fullName>
    </submittedName>
</protein>
<proteinExistence type="predicted"/>
<dbReference type="AlphaFoldDB" id="A0A0V1MZV0"/>
<sequence>MYVVCFLHCNAFILRPFRVLYQATDVDRYPVSFAQQQRCFHCSSNIPAVFVTLRRSCPTSHHLHRHVLH</sequence>
<organism evidence="1 3">
    <name type="scientific">Trichinella papuae</name>
    <dbReference type="NCBI Taxonomy" id="268474"/>
    <lineage>
        <taxon>Eukaryota</taxon>
        <taxon>Metazoa</taxon>
        <taxon>Ecdysozoa</taxon>
        <taxon>Nematoda</taxon>
        <taxon>Enoplea</taxon>
        <taxon>Dorylaimia</taxon>
        <taxon>Trichinellida</taxon>
        <taxon>Trichinellidae</taxon>
        <taxon>Trichinella</taxon>
    </lineage>
</organism>
<dbReference type="EMBL" id="JYDO01000021">
    <property type="protein sequence ID" value="KRZ77183.1"/>
    <property type="molecule type" value="Genomic_DNA"/>
</dbReference>
<evidence type="ECO:0000313" key="2">
    <source>
        <dbReference type="EMBL" id="KRZ77207.1"/>
    </source>
</evidence>
<reference evidence="1 3" key="1">
    <citation type="submission" date="2015-01" db="EMBL/GenBank/DDBJ databases">
        <title>Evolution of Trichinella species and genotypes.</title>
        <authorList>
            <person name="Korhonen P.K."/>
            <person name="Edoardo P."/>
            <person name="Giuseppe L.R."/>
            <person name="Gasser R.B."/>
        </authorList>
    </citation>
    <scope>NUCLEOTIDE SEQUENCE [LARGE SCALE GENOMIC DNA]</scope>
    <source>
        <strain evidence="1">ISS1980</strain>
    </source>
</reference>
<accession>A0A0V1MZV0</accession>
<evidence type="ECO:0000313" key="1">
    <source>
        <dbReference type="EMBL" id="KRZ77183.1"/>
    </source>
</evidence>
<keyword evidence="3" id="KW-1185">Reference proteome</keyword>